<evidence type="ECO:0000313" key="1">
    <source>
        <dbReference type="EMBL" id="MBX47864.1"/>
    </source>
</evidence>
<dbReference type="AlphaFoldDB" id="A0A2P2NZG9"/>
<organism evidence="1">
    <name type="scientific">Rhizophora mucronata</name>
    <name type="common">Asiatic mangrove</name>
    <dbReference type="NCBI Taxonomy" id="61149"/>
    <lineage>
        <taxon>Eukaryota</taxon>
        <taxon>Viridiplantae</taxon>
        <taxon>Streptophyta</taxon>
        <taxon>Embryophyta</taxon>
        <taxon>Tracheophyta</taxon>
        <taxon>Spermatophyta</taxon>
        <taxon>Magnoliopsida</taxon>
        <taxon>eudicotyledons</taxon>
        <taxon>Gunneridae</taxon>
        <taxon>Pentapetalae</taxon>
        <taxon>rosids</taxon>
        <taxon>fabids</taxon>
        <taxon>Malpighiales</taxon>
        <taxon>Rhizophoraceae</taxon>
        <taxon>Rhizophora</taxon>
    </lineage>
</organism>
<accession>A0A2P2NZG9</accession>
<protein>
    <submittedName>
        <fullName evidence="1">Uncharacterized protein</fullName>
    </submittedName>
</protein>
<reference evidence="1" key="1">
    <citation type="submission" date="2018-02" db="EMBL/GenBank/DDBJ databases">
        <title>Rhizophora mucronata_Transcriptome.</title>
        <authorList>
            <person name="Meera S.P."/>
            <person name="Sreeshan A."/>
            <person name="Augustine A."/>
        </authorList>
    </citation>
    <scope>NUCLEOTIDE SEQUENCE</scope>
    <source>
        <tissue evidence="1">Leaf</tissue>
    </source>
</reference>
<proteinExistence type="predicted"/>
<sequence>MTSYMLHITYVVSSNTAHSHASREDCQPQLKLISK</sequence>
<dbReference type="EMBL" id="GGEC01067380">
    <property type="protein sequence ID" value="MBX47864.1"/>
    <property type="molecule type" value="Transcribed_RNA"/>
</dbReference>
<name>A0A2P2NZG9_RHIMU</name>